<dbReference type="Proteomes" id="UP001458880">
    <property type="component" value="Unassembled WGS sequence"/>
</dbReference>
<keyword evidence="1" id="KW-0040">ANK repeat</keyword>
<evidence type="ECO:0000256" key="1">
    <source>
        <dbReference type="PROSITE-ProRule" id="PRU00023"/>
    </source>
</evidence>
<dbReference type="PROSITE" id="PS50088">
    <property type="entry name" value="ANK_REPEAT"/>
    <property type="match status" value="1"/>
</dbReference>
<name>A0AAW1JX76_POPJA</name>
<dbReference type="AlphaFoldDB" id="A0AAW1JX76"/>
<dbReference type="InterPro" id="IPR036770">
    <property type="entry name" value="Ankyrin_rpt-contain_sf"/>
</dbReference>
<dbReference type="Pfam" id="PF12796">
    <property type="entry name" value="Ank_2"/>
    <property type="match status" value="1"/>
</dbReference>
<reference evidence="2 3" key="1">
    <citation type="journal article" date="2024" name="BMC Genomics">
        <title>De novo assembly and annotation of Popillia japonica's genome with initial clues to its potential as an invasive pest.</title>
        <authorList>
            <person name="Cucini C."/>
            <person name="Boschi S."/>
            <person name="Funari R."/>
            <person name="Cardaioli E."/>
            <person name="Iannotti N."/>
            <person name="Marturano G."/>
            <person name="Paoli F."/>
            <person name="Bruttini M."/>
            <person name="Carapelli A."/>
            <person name="Frati F."/>
            <person name="Nardi F."/>
        </authorList>
    </citation>
    <scope>NUCLEOTIDE SEQUENCE [LARGE SCALE GENOMIC DNA]</scope>
    <source>
        <strain evidence="2">DMR45628</strain>
    </source>
</reference>
<proteinExistence type="predicted"/>
<dbReference type="InterPro" id="IPR002110">
    <property type="entry name" value="Ankyrin_rpt"/>
</dbReference>
<dbReference type="Gene3D" id="1.25.40.20">
    <property type="entry name" value="Ankyrin repeat-containing domain"/>
    <property type="match status" value="1"/>
</dbReference>
<organism evidence="2 3">
    <name type="scientific">Popillia japonica</name>
    <name type="common">Japanese beetle</name>
    <dbReference type="NCBI Taxonomy" id="7064"/>
    <lineage>
        <taxon>Eukaryota</taxon>
        <taxon>Metazoa</taxon>
        <taxon>Ecdysozoa</taxon>
        <taxon>Arthropoda</taxon>
        <taxon>Hexapoda</taxon>
        <taxon>Insecta</taxon>
        <taxon>Pterygota</taxon>
        <taxon>Neoptera</taxon>
        <taxon>Endopterygota</taxon>
        <taxon>Coleoptera</taxon>
        <taxon>Polyphaga</taxon>
        <taxon>Scarabaeiformia</taxon>
        <taxon>Scarabaeidae</taxon>
        <taxon>Rutelinae</taxon>
        <taxon>Popillia</taxon>
    </lineage>
</organism>
<feature type="repeat" description="ANK" evidence="1">
    <location>
        <begin position="60"/>
        <end position="92"/>
    </location>
</feature>
<dbReference type="SUPFAM" id="SSF48403">
    <property type="entry name" value="Ankyrin repeat"/>
    <property type="match status" value="1"/>
</dbReference>
<dbReference type="SMART" id="SM00248">
    <property type="entry name" value="ANK"/>
    <property type="match status" value="1"/>
</dbReference>
<dbReference type="EMBL" id="JASPKY010000327">
    <property type="protein sequence ID" value="KAK9708539.1"/>
    <property type="molecule type" value="Genomic_DNA"/>
</dbReference>
<dbReference type="PROSITE" id="PS50297">
    <property type="entry name" value="ANK_REP_REGION"/>
    <property type="match status" value="1"/>
</dbReference>
<gene>
    <name evidence="2" type="ORF">QE152_g27150</name>
</gene>
<sequence>MISIKKTRLEYVQHKAVRIGDNAEFLRNKTMQLLSDFTSNDTDIIAALKENSNINVCDAKGVTPLHLAVTRQTSEITQKLIQKGANINSRDLYGDTPKNLFKKGQTSIPEIYMEIHRSIKLYQEKDSTMCKNY</sequence>
<evidence type="ECO:0000313" key="3">
    <source>
        <dbReference type="Proteomes" id="UP001458880"/>
    </source>
</evidence>
<protein>
    <submittedName>
        <fullName evidence="2">Ankyrin repeats (3 copies)</fullName>
    </submittedName>
</protein>
<comment type="caution">
    <text evidence="2">The sequence shown here is derived from an EMBL/GenBank/DDBJ whole genome shotgun (WGS) entry which is preliminary data.</text>
</comment>
<accession>A0AAW1JX76</accession>
<evidence type="ECO:0000313" key="2">
    <source>
        <dbReference type="EMBL" id="KAK9708539.1"/>
    </source>
</evidence>
<keyword evidence="3" id="KW-1185">Reference proteome</keyword>